<feature type="chain" id="PRO_5031075475" description="DUF6816 domain-containing protein" evidence="1">
    <location>
        <begin position="21"/>
        <end position="257"/>
    </location>
</feature>
<keyword evidence="1" id="KW-0732">Signal</keyword>
<dbReference type="AlphaFoldDB" id="A0A7S2V1V7"/>
<feature type="signal peptide" evidence="1">
    <location>
        <begin position="1"/>
        <end position="20"/>
    </location>
</feature>
<dbReference type="Pfam" id="PF20670">
    <property type="entry name" value="DUF6816"/>
    <property type="match status" value="1"/>
</dbReference>
<feature type="domain" description="DUF6816" evidence="2">
    <location>
        <begin position="72"/>
        <end position="187"/>
    </location>
</feature>
<sequence>MRTLILCITNFTILISLTKGLLFMKADTKYGINRQEVLTRLATSGITATFAISSNPRIIHAAPLREDLQNYDVMYPRALAGVWETTRTIKIVEGDGQMAEAAWRGLGGGTKGFNSGTEERFMTKFITSPENVSMAVLDREFELKQRLGDKKLEQVSWKASDPNILIYKTSNNPSPIQIRVWTRSMEVNEAGLGFLELYVISQGPFERVARVQRKLRPTSDGGIDGIEVMKTYRLLDGVVGDLPTSTTKSIIRFSPLS</sequence>
<gene>
    <name evidence="3" type="ORF">FJAP1339_LOCUS6133</name>
</gene>
<dbReference type="InterPro" id="IPR049213">
    <property type="entry name" value="DUF6816"/>
</dbReference>
<proteinExistence type="predicted"/>
<organism evidence="3">
    <name type="scientific">Fibrocapsa japonica</name>
    <dbReference type="NCBI Taxonomy" id="94617"/>
    <lineage>
        <taxon>Eukaryota</taxon>
        <taxon>Sar</taxon>
        <taxon>Stramenopiles</taxon>
        <taxon>Ochrophyta</taxon>
        <taxon>Raphidophyceae</taxon>
        <taxon>Chattonellales</taxon>
        <taxon>Chattonellaceae</taxon>
        <taxon>Fibrocapsa</taxon>
    </lineage>
</organism>
<protein>
    <recommendedName>
        <fullName evidence="2">DUF6816 domain-containing protein</fullName>
    </recommendedName>
</protein>
<accession>A0A7S2V1V7</accession>
<reference evidence="3" key="1">
    <citation type="submission" date="2021-01" db="EMBL/GenBank/DDBJ databases">
        <authorList>
            <person name="Corre E."/>
            <person name="Pelletier E."/>
            <person name="Niang G."/>
            <person name="Scheremetjew M."/>
            <person name="Finn R."/>
            <person name="Kale V."/>
            <person name="Holt S."/>
            <person name="Cochrane G."/>
            <person name="Meng A."/>
            <person name="Brown T."/>
            <person name="Cohen L."/>
        </authorList>
    </citation>
    <scope>NUCLEOTIDE SEQUENCE</scope>
    <source>
        <strain evidence="3">CCMP1661</strain>
    </source>
</reference>
<evidence type="ECO:0000259" key="2">
    <source>
        <dbReference type="Pfam" id="PF20670"/>
    </source>
</evidence>
<evidence type="ECO:0000313" key="3">
    <source>
        <dbReference type="EMBL" id="CAD9863866.1"/>
    </source>
</evidence>
<dbReference type="EMBL" id="HBHR01012582">
    <property type="protein sequence ID" value="CAD9863866.1"/>
    <property type="molecule type" value="Transcribed_RNA"/>
</dbReference>
<name>A0A7S2V1V7_9STRA</name>
<evidence type="ECO:0000256" key="1">
    <source>
        <dbReference type="SAM" id="SignalP"/>
    </source>
</evidence>